<keyword evidence="3" id="KW-1185">Reference proteome</keyword>
<feature type="compositionally biased region" description="Low complexity" evidence="1">
    <location>
        <begin position="83"/>
        <end position="96"/>
    </location>
</feature>
<evidence type="ECO:0000256" key="2">
    <source>
        <dbReference type="SAM" id="Phobius"/>
    </source>
</evidence>
<reference evidence="4" key="1">
    <citation type="submission" date="2025-08" db="UniProtKB">
        <authorList>
            <consortium name="RefSeq"/>
        </authorList>
    </citation>
    <scope>IDENTIFICATION</scope>
</reference>
<dbReference type="GO" id="GO:0005886">
    <property type="term" value="C:plasma membrane"/>
    <property type="evidence" value="ECO:0007669"/>
    <property type="project" value="TreeGrafter"/>
</dbReference>
<dbReference type="OrthoDB" id="9422279at2759"/>
<feature type="region of interest" description="Disordered" evidence="1">
    <location>
        <begin position="58"/>
        <end position="107"/>
    </location>
</feature>
<feature type="transmembrane region" description="Helical" evidence="2">
    <location>
        <begin position="12"/>
        <end position="32"/>
    </location>
</feature>
<evidence type="ECO:0000313" key="4">
    <source>
        <dbReference type="RefSeq" id="XP_030077573.1"/>
    </source>
</evidence>
<dbReference type="FunCoup" id="A0A6P7ZJ22">
    <property type="interactions" value="343"/>
</dbReference>
<dbReference type="PANTHER" id="PTHR38491:SF1">
    <property type="entry name" value="REGULATOR OF HEMOGLOBINIZATION AND ERYTHROID CELL EXPANSION PROTEIN"/>
    <property type="match status" value="1"/>
</dbReference>
<accession>A0A6P7ZJ22</accession>
<dbReference type="Pfam" id="PF15763">
    <property type="entry name" value="DUF4692"/>
    <property type="match status" value="1"/>
</dbReference>
<dbReference type="KEGG" id="muo:115482144"/>
<dbReference type="CTD" id="440712"/>
<proteinExistence type="predicted"/>
<dbReference type="InterPro" id="IPR031517">
    <property type="entry name" value="RHEX-like"/>
</dbReference>
<keyword evidence="2" id="KW-0472">Membrane</keyword>
<sequence length="174" mass="19397">MLSYWLDRIWIPVLMAAATSLLQGLMLIVLYIKLCRQIENHSSSRKTTPPAETELELLPARTEPEHERDPPASVGTEQKKNGSDTSSESSGSSGSSSPPPRQPRPAQDITYSSLVFAAEEQKVANDYENVKTMPDYVNVNPQQNRGKFNTCMNPPISPHCTEYSKVITRDHPNL</sequence>
<dbReference type="Proteomes" id="UP000515156">
    <property type="component" value="Chromosome 12"/>
</dbReference>
<organism evidence="3 4">
    <name type="scientific">Microcaecilia unicolor</name>
    <dbReference type="NCBI Taxonomy" id="1415580"/>
    <lineage>
        <taxon>Eukaryota</taxon>
        <taxon>Metazoa</taxon>
        <taxon>Chordata</taxon>
        <taxon>Craniata</taxon>
        <taxon>Vertebrata</taxon>
        <taxon>Euteleostomi</taxon>
        <taxon>Amphibia</taxon>
        <taxon>Gymnophiona</taxon>
        <taxon>Siphonopidae</taxon>
        <taxon>Microcaecilia</taxon>
    </lineage>
</organism>
<protein>
    <submittedName>
        <fullName evidence="4">Regulator of hemoglobinization and erythroid cell expansion protein</fullName>
    </submittedName>
</protein>
<gene>
    <name evidence="4" type="primary">RHEX</name>
</gene>
<keyword evidence="2" id="KW-1133">Transmembrane helix</keyword>
<evidence type="ECO:0000313" key="3">
    <source>
        <dbReference type="Proteomes" id="UP000515156"/>
    </source>
</evidence>
<dbReference type="AlphaFoldDB" id="A0A6P7ZJ22"/>
<dbReference type="PANTHER" id="PTHR38491">
    <property type="entry name" value="REGULATOR OF HEMOGLOBINIZATION AND ERYTHROID CELL EXPANSION PROTEIN"/>
    <property type="match status" value="1"/>
</dbReference>
<dbReference type="RefSeq" id="XP_030077573.1">
    <property type="nucleotide sequence ID" value="XM_030221713.1"/>
</dbReference>
<evidence type="ECO:0000256" key="1">
    <source>
        <dbReference type="SAM" id="MobiDB-lite"/>
    </source>
</evidence>
<name>A0A6P7ZJ22_9AMPH</name>
<keyword evidence="2" id="KW-0812">Transmembrane</keyword>
<dbReference type="GeneID" id="115482144"/>
<dbReference type="InParanoid" id="A0A6P7ZJ22"/>